<dbReference type="EC" id="3.6.1.41" evidence="1"/>
<keyword evidence="5" id="KW-0408">Iron</keyword>
<dbReference type="InterPro" id="IPR005249">
    <property type="entry name" value="YqeK"/>
</dbReference>
<dbReference type="InterPro" id="IPR006674">
    <property type="entry name" value="HD_domain"/>
</dbReference>
<dbReference type="EMBL" id="JBHTMO010000026">
    <property type="protein sequence ID" value="MFD1393662.1"/>
    <property type="molecule type" value="Genomic_DNA"/>
</dbReference>
<keyword evidence="3" id="KW-0547">Nucleotide-binding</keyword>
<dbReference type="CDD" id="cd00077">
    <property type="entry name" value="HDc"/>
    <property type="match status" value="1"/>
</dbReference>
<dbReference type="InterPro" id="IPR051094">
    <property type="entry name" value="Diverse_Catalytic_Enzymes"/>
</dbReference>
<dbReference type="Pfam" id="PF01966">
    <property type="entry name" value="HD"/>
    <property type="match status" value="1"/>
</dbReference>
<evidence type="ECO:0000256" key="1">
    <source>
        <dbReference type="ARBA" id="ARBA00012506"/>
    </source>
</evidence>
<evidence type="ECO:0000256" key="6">
    <source>
        <dbReference type="ARBA" id="ARBA00049417"/>
    </source>
</evidence>
<evidence type="ECO:0000256" key="3">
    <source>
        <dbReference type="ARBA" id="ARBA00022741"/>
    </source>
</evidence>
<gene>
    <name evidence="8" type="primary">yqeK</name>
    <name evidence="8" type="ORF">ACFQ3L_08810</name>
</gene>
<proteinExistence type="predicted"/>
<dbReference type="PANTHER" id="PTHR35795">
    <property type="entry name" value="SLR1885 PROTEIN"/>
    <property type="match status" value="1"/>
</dbReference>
<evidence type="ECO:0000256" key="2">
    <source>
        <dbReference type="ARBA" id="ARBA00022723"/>
    </source>
</evidence>
<sequence>MTDYEYPAALTHDLSREELLNHLQNRLDDARFQHCLRVEEAARQLATRFHADVDRAGLAGLFHDYAKQVPIADYKRVIMEDGFDPALLQYGRGVWHGMVGTWFIQTEVGLTDRLVLQAIERHTTGDPAMTLLDQIIFVADFIEPARTLDAEVAARAAALTDMRQATFIELKNTLQYLIANNKIVYPKTLLTFNAFIPKEG</sequence>
<organism evidence="8 9">
    <name type="scientific">Lacticaseibacillus jixianensis</name>
    <dbReference type="NCBI Taxonomy" id="2486012"/>
    <lineage>
        <taxon>Bacteria</taxon>
        <taxon>Bacillati</taxon>
        <taxon>Bacillota</taxon>
        <taxon>Bacilli</taxon>
        <taxon>Lactobacillales</taxon>
        <taxon>Lactobacillaceae</taxon>
        <taxon>Lacticaseibacillus</taxon>
    </lineage>
</organism>
<dbReference type="SMART" id="SM00471">
    <property type="entry name" value="HDc"/>
    <property type="match status" value="1"/>
</dbReference>
<dbReference type="Gene3D" id="1.10.3210.10">
    <property type="entry name" value="Hypothetical protein af1432"/>
    <property type="match status" value="1"/>
</dbReference>
<evidence type="ECO:0000313" key="8">
    <source>
        <dbReference type="EMBL" id="MFD1393662.1"/>
    </source>
</evidence>
<evidence type="ECO:0000259" key="7">
    <source>
        <dbReference type="PROSITE" id="PS51831"/>
    </source>
</evidence>
<protein>
    <recommendedName>
        <fullName evidence="1">bis(5'-nucleosyl)-tetraphosphatase (symmetrical)</fullName>
        <ecNumber evidence="1">3.6.1.41</ecNumber>
    </recommendedName>
</protein>
<name>A0ABW4B9I6_9LACO</name>
<accession>A0ABW4B9I6</accession>
<comment type="caution">
    <text evidence="8">The sequence shown here is derived from an EMBL/GenBank/DDBJ whole genome shotgun (WGS) entry which is preliminary data.</text>
</comment>
<dbReference type="GO" id="GO:0008803">
    <property type="term" value="F:bis(5'-nucleosyl)-tetraphosphatase (symmetrical) activity"/>
    <property type="evidence" value="ECO:0007669"/>
    <property type="project" value="UniProtKB-EC"/>
</dbReference>
<comment type="catalytic activity">
    <reaction evidence="6">
        <text>P(1),P(4)-bis(5'-adenosyl) tetraphosphate + H2O = 2 ADP + 2 H(+)</text>
        <dbReference type="Rhea" id="RHEA:24252"/>
        <dbReference type="ChEBI" id="CHEBI:15377"/>
        <dbReference type="ChEBI" id="CHEBI:15378"/>
        <dbReference type="ChEBI" id="CHEBI:58141"/>
        <dbReference type="ChEBI" id="CHEBI:456216"/>
        <dbReference type="EC" id="3.6.1.41"/>
    </reaction>
</comment>
<keyword evidence="4 8" id="KW-0378">Hydrolase</keyword>
<keyword evidence="9" id="KW-1185">Reference proteome</keyword>
<dbReference type="NCBIfam" id="TIGR00488">
    <property type="entry name" value="bis(5'-nucleosyl)-tetraphosphatase (symmetrical) YqeK"/>
    <property type="match status" value="1"/>
</dbReference>
<reference evidence="9" key="1">
    <citation type="journal article" date="2019" name="Int. J. Syst. Evol. Microbiol.">
        <title>The Global Catalogue of Microorganisms (GCM) 10K type strain sequencing project: providing services to taxonomists for standard genome sequencing and annotation.</title>
        <authorList>
            <consortium name="The Broad Institute Genomics Platform"/>
            <consortium name="The Broad Institute Genome Sequencing Center for Infectious Disease"/>
            <person name="Wu L."/>
            <person name="Ma J."/>
        </authorList>
    </citation>
    <scope>NUCLEOTIDE SEQUENCE [LARGE SCALE GENOMIC DNA]</scope>
    <source>
        <strain evidence="9">CCM 8911</strain>
    </source>
</reference>
<dbReference type="SUPFAM" id="SSF109604">
    <property type="entry name" value="HD-domain/PDEase-like"/>
    <property type="match status" value="1"/>
</dbReference>
<dbReference type="PANTHER" id="PTHR35795:SF1">
    <property type="entry name" value="BIS(5'-NUCLEOSYL)-TETRAPHOSPHATASE, SYMMETRICAL"/>
    <property type="match status" value="1"/>
</dbReference>
<evidence type="ECO:0000256" key="4">
    <source>
        <dbReference type="ARBA" id="ARBA00022801"/>
    </source>
</evidence>
<keyword evidence="2" id="KW-0479">Metal-binding</keyword>
<dbReference type="Proteomes" id="UP001597249">
    <property type="component" value="Unassembled WGS sequence"/>
</dbReference>
<evidence type="ECO:0000256" key="5">
    <source>
        <dbReference type="ARBA" id="ARBA00023004"/>
    </source>
</evidence>
<evidence type="ECO:0000313" key="9">
    <source>
        <dbReference type="Proteomes" id="UP001597249"/>
    </source>
</evidence>
<feature type="domain" description="HD" evidence="7">
    <location>
        <begin position="31"/>
        <end position="145"/>
    </location>
</feature>
<dbReference type="PROSITE" id="PS51831">
    <property type="entry name" value="HD"/>
    <property type="match status" value="1"/>
</dbReference>
<dbReference type="RefSeq" id="WP_125585529.1">
    <property type="nucleotide sequence ID" value="NZ_JBHTMO010000026.1"/>
</dbReference>
<dbReference type="InterPro" id="IPR003607">
    <property type="entry name" value="HD/PDEase_dom"/>
</dbReference>